<feature type="coiled-coil region" evidence="1">
    <location>
        <begin position="137"/>
        <end position="174"/>
    </location>
</feature>
<dbReference type="AlphaFoldDB" id="A0A0H5R3R4"/>
<reference evidence="2" key="1">
    <citation type="submission" date="2015-04" db="EMBL/GenBank/DDBJ databases">
        <title>The genome sequence of the plant pathogenic Rhizarian Plasmodiophora brassicae reveals insights in its biotrophic life cycle and the origin of chitin synthesis.</title>
        <authorList>
            <person name="Schwelm A."/>
            <person name="Fogelqvist J."/>
            <person name="Knaust A."/>
            <person name="Julke S."/>
            <person name="Lilja T."/>
            <person name="Dhandapani V."/>
            <person name="Bonilla-Rosso G."/>
            <person name="Karlsson M."/>
            <person name="Shevchenko A."/>
            <person name="Choi S.R."/>
            <person name="Kim H.G."/>
            <person name="Park J.Y."/>
            <person name="Lim Y.P."/>
            <person name="Ludwig-Muller J."/>
            <person name="Dixelius C."/>
        </authorList>
    </citation>
    <scope>NUCLEOTIDE SEQUENCE</scope>
    <source>
        <tissue evidence="2">Potato root galls</tissue>
    </source>
</reference>
<name>A0A0H5R3R4_9EUKA</name>
<protein>
    <submittedName>
        <fullName evidence="2">Uncharacterized protein</fullName>
    </submittedName>
</protein>
<accession>A0A0H5R3R4</accession>
<evidence type="ECO:0000313" key="2">
    <source>
        <dbReference type="EMBL" id="CRZ02684.1"/>
    </source>
</evidence>
<organism evidence="2">
    <name type="scientific">Spongospora subterranea</name>
    <dbReference type="NCBI Taxonomy" id="70186"/>
    <lineage>
        <taxon>Eukaryota</taxon>
        <taxon>Sar</taxon>
        <taxon>Rhizaria</taxon>
        <taxon>Endomyxa</taxon>
        <taxon>Phytomyxea</taxon>
        <taxon>Plasmodiophorida</taxon>
        <taxon>Plasmodiophoridae</taxon>
        <taxon>Spongospora</taxon>
    </lineage>
</organism>
<dbReference type="EMBL" id="HACM01002242">
    <property type="protein sequence ID" value="CRZ02684.1"/>
    <property type="molecule type" value="Transcribed_RNA"/>
</dbReference>
<keyword evidence="1" id="KW-0175">Coiled coil</keyword>
<sequence>MDASIDDMFGSIAELHKQHCKLQYRIAHVEGVLRKTKEATSAAHSQLVEAQTAYKLSLEKQRSVREKKDLEYNRIEEGQEALMKARDELAVGDTIWKAMAETYGNERKSLAERLQRYASDTEIIRKKYVPIAKDDRRDSLENQLTTINESIVALTKEKEDLDVEVNNLQEKQKNQCCLPDGFPGMMDDFTALLNHFGACEDVIMGAGILKETGKCWNCADPEETE</sequence>
<evidence type="ECO:0000256" key="1">
    <source>
        <dbReference type="SAM" id="Coils"/>
    </source>
</evidence>
<proteinExistence type="predicted"/>